<keyword evidence="4" id="KW-1185">Reference proteome</keyword>
<dbReference type="Gene3D" id="3.90.660.20">
    <property type="entry name" value="Protoporphyrinogen oxidase, mitochondrial, domain 2"/>
    <property type="match status" value="1"/>
</dbReference>
<dbReference type="AlphaFoldDB" id="A0A507QL86"/>
<dbReference type="Gene3D" id="1.10.3110.10">
    <property type="entry name" value="protoporphyrinogen ix oxidase, domain 3"/>
    <property type="match status" value="1"/>
</dbReference>
<organism evidence="3 4">
    <name type="scientific">Monascus purpureus</name>
    <name type="common">Red mold</name>
    <name type="synonym">Monascus anka</name>
    <dbReference type="NCBI Taxonomy" id="5098"/>
    <lineage>
        <taxon>Eukaryota</taxon>
        <taxon>Fungi</taxon>
        <taxon>Dikarya</taxon>
        <taxon>Ascomycota</taxon>
        <taxon>Pezizomycotina</taxon>
        <taxon>Eurotiomycetes</taxon>
        <taxon>Eurotiomycetidae</taxon>
        <taxon>Eurotiales</taxon>
        <taxon>Aspergillaceae</taxon>
        <taxon>Monascus</taxon>
    </lineage>
</organism>
<evidence type="ECO:0000256" key="1">
    <source>
        <dbReference type="SAM" id="Phobius"/>
    </source>
</evidence>
<dbReference type="InterPro" id="IPR002937">
    <property type="entry name" value="Amino_oxidase"/>
</dbReference>
<reference evidence="3 4" key="1">
    <citation type="submission" date="2019-06" db="EMBL/GenBank/DDBJ databases">
        <title>Wine fermentation using esterase from Monascus purpureus.</title>
        <authorList>
            <person name="Geng C."/>
            <person name="Zhang Y."/>
        </authorList>
    </citation>
    <scope>NUCLEOTIDE SEQUENCE [LARGE SCALE GENOMIC DNA]</scope>
    <source>
        <strain evidence="3">HQ1</strain>
    </source>
</reference>
<name>A0A507QL86_MONPU</name>
<evidence type="ECO:0000313" key="4">
    <source>
        <dbReference type="Proteomes" id="UP000319663"/>
    </source>
</evidence>
<feature type="transmembrane region" description="Helical" evidence="1">
    <location>
        <begin position="370"/>
        <end position="389"/>
    </location>
</feature>
<dbReference type="Gene3D" id="3.50.50.60">
    <property type="entry name" value="FAD/NAD(P)-binding domain"/>
    <property type="match status" value="1"/>
</dbReference>
<keyword evidence="1" id="KW-0812">Transmembrane</keyword>
<accession>A0A507QL86</accession>
<dbReference type="STRING" id="5098.A0A507QL86"/>
<evidence type="ECO:0000259" key="2">
    <source>
        <dbReference type="Pfam" id="PF01593"/>
    </source>
</evidence>
<dbReference type="InterPro" id="IPR050464">
    <property type="entry name" value="Zeta_carotene_desat/Oxidored"/>
</dbReference>
<keyword evidence="1" id="KW-1133">Transmembrane helix</keyword>
<dbReference type="Pfam" id="PF01593">
    <property type="entry name" value="Amino_oxidase"/>
    <property type="match status" value="1"/>
</dbReference>
<dbReference type="EMBL" id="VIFY01000160">
    <property type="protein sequence ID" value="TQB69306.1"/>
    <property type="molecule type" value="Genomic_DNA"/>
</dbReference>
<protein>
    <recommendedName>
        <fullName evidence="2">Amine oxidase domain-containing protein</fullName>
    </recommendedName>
</protein>
<dbReference type="PANTHER" id="PTHR42923">
    <property type="entry name" value="PROTOPORPHYRINOGEN OXIDASE"/>
    <property type="match status" value="1"/>
</dbReference>
<dbReference type="SUPFAM" id="SSF51905">
    <property type="entry name" value="FAD/NAD(P)-binding domain"/>
    <property type="match status" value="1"/>
</dbReference>
<feature type="domain" description="Amine oxidase" evidence="2">
    <location>
        <begin position="23"/>
        <end position="185"/>
    </location>
</feature>
<evidence type="ECO:0000313" key="3">
    <source>
        <dbReference type="EMBL" id="TQB69306.1"/>
    </source>
</evidence>
<dbReference type="Proteomes" id="UP000319663">
    <property type="component" value="Unassembled WGS sequence"/>
</dbReference>
<sequence length="407" mass="45423">MLFSILRFRYLAVDLLLDKKRLSLSPLNRGQDDQSSLSVDEYLANEGFSANFRDKYLIPLVSTLWGTDAGRFLARFPIRPLVRSLFDHQLLCTPRSTPRWQQLDQPASQFMKTMARDFPVTNVHLRSRVIELKTSANHKGRFALTTSDNNTEYFDHIIFAVDSQEILDILRPIINADEQDVLQALGTSTHVGVLHSDPSLIPKPTSTYNYITASDVLDGPIHISPSSKSNGPTKACLTYNINTLRYVPETIFGRVAISKDPFTPPHPTFVQGVWEYTSSPSLNARTPHAVSRLPSIQNKRGISYCLCWTGCGVWEDAVTSGLMVAVEHLGARVPFPVDRHGDGDAASAEGKEICADLRLRDHGIRTVLRVIYVCILLAQVVLYLGLLGISRLPGRGVRRLLFGEKIL</sequence>
<dbReference type="PANTHER" id="PTHR42923:SF17">
    <property type="entry name" value="AMINE OXIDASE DOMAIN-CONTAINING PROTEIN"/>
    <property type="match status" value="1"/>
</dbReference>
<gene>
    <name evidence="3" type="ORF">MPDQ_002068</name>
</gene>
<dbReference type="GO" id="GO:0016491">
    <property type="term" value="F:oxidoreductase activity"/>
    <property type="evidence" value="ECO:0007669"/>
    <property type="project" value="InterPro"/>
</dbReference>
<proteinExistence type="predicted"/>
<keyword evidence="1" id="KW-0472">Membrane</keyword>
<comment type="caution">
    <text evidence="3">The sequence shown here is derived from an EMBL/GenBank/DDBJ whole genome shotgun (WGS) entry which is preliminary data.</text>
</comment>
<dbReference type="InterPro" id="IPR036188">
    <property type="entry name" value="FAD/NAD-bd_sf"/>
</dbReference>